<sequence>MTEESTPAQYLAEFVDGPLEGEFDTRSLIGGAAEKRIAMVAAVDGLESTFWYDAVDERDVAGQLRVAYRFDAPDSDPVASDDENNEWTATV</sequence>
<evidence type="ECO:0000313" key="5">
    <source>
        <dbReference type="Proteomes" id="UP000581087"/>
    </source>
</evidence>
<dbReference type="RefSeq" id="WP_129172768.1">
    <property type="nucleotide sequence ID" value="NZ_JACCBI010000001.1"/>
</dbReference>
<comment type="caution">
    <text evidence="3">The sequence shown here is derived from an EMBL/GenBank/DDBJ whole genome shotgun (WGS) entry which is preliminary data.</text>
</comment>
<keyword evidence="4" id="KW-1185">Reference proteome</keyword>
<dbReference type="EMBL" id="JACCBI010000001">
    <property type="protein sequence ID" value="NYD66518.1"/>
    <property type="molecule type" value="Genomic_DNA"/>
</dbReference>
<name>A0A4Q2M9T0_9MICO</name>
<evidence type="ECO:0000256" key="1">
    <source>
        <dbReference type="SAM" id="MobiDB-lite"/>
    </source>
</evidence>
<evidence type="ECO:0000313" key="4">
    <source>
        <dbReference type="Proteomes" id="UP000292686"/>
    </source>
</evidence>
<evidence type="ECO:0000313" key="3">
    <source>
        <dbReference type="EMBL" id="RXZ87193.1"/>
    </source>
</evidence>
<dbReference type="Proteomes" id="UP000292686">
    <property type="component" value="Unassembled WGS sequence"/>
</dbReference>
<gene>
    <name evidence="2" type="ORF">BJ972_001037</name>
    <name evidence="3" type="ORF">ESP50_04525</name>
</gene>
<dbReference type="EMBL" id="SDPM01000002">
    <property type="protein sequence ID" value="RXZ87193.1"/>
    <property type="molecule type" value="Genomic_DNA"/>
</dbReference>
<feature type="region of interest" description="Disordered" evidence="1">
    <location>
        <begin position="72"/>
        <end position="91"/>
    </location>
</feature>
<dbReference type="OrthoDB" id="5120845at2"/>
<protein>
    <submittedName>
        <fullName evidence="3">Uncharacterized protein</fullName>
    </submittedName>
</protein>
<organism evidence="3 4">
    <name type="scientific">Agromyces atrinae</name>
    <dbReference type="NCBI Taxonomy" id="592376"/>
    <lineage>
        <taxon>Bacteria</taxon>
        <taxon>Bacillati</taxon>
        <taxon>Actinomycetota</taxon>
        <taxon>Actinomycetes</taxon>
        <taxon>Micrococcales</taxon>
        <taxon>Microbacteriaceae</taxon>
        <taxon>Agromyces</taxon>
    </lineage>
</organism>
<evidence type="ECO:0000313" key="2">
    <source>
        <dbReference type="EMBL" id="NYD66518.1"/>
    </source>
</evidence>
<dbReference type="Proteomes" id="UP000581087">
    <property type="component" value="Unassembled WGS sequence"/>
</dbReference>
<proteinExistence type="predicted"/>
<accession>A0A4Q2M9T0</accession>
<reference evidence="2 5" key="2">
    <citation type="submission" date="2020-07" db="EMBL/GenBank/DDBJ databases">
        <title>Sequencing the genomes of 1000 actinobacteria strains.</title>
        <authorList>
            <person name="Klenk H.-P."/>
        </authorList>
    </citation>
    <scope>NUCLEOTIDE SEQUENCE [LARGE SCALE GENOMIC DNA]</scope>
    <source>
        <strain evidence="2 5">DSM 23870</strain>
    </source>
</reference>
<reference evidence="3 4" key="1">
    <citation type="submission" date="2019-01" db="EMBL/GenBank/DDBJ databases">
        <title>Agromyces.</title>
        <authorList>
            <person name="Li J."/>
        </authorList>
    </citation>
    <scope>NUCLEOTIDE SEQUENCE [LARGE SCALE GENOMIC DNA]</scope>
    <source>
        <strain evidence="3 4">DSM 23870</strain>
    </source>
</reference>
<dbReference type="AlphaFoldDB" id="A0A4Q2M9T0"/>